<dbReference type="InterPro" id="IPR036259">
    <property type="entry name" value="MFS_trans_sf"/>
</dbReference>
<dbReference type="AlphaFoldDB" id="A0AAV5RA19"/>
<gene>
    <name evidence="7" type="ORF">DAPK24_049530</name>
</gene>
<comment type="caution">
    <text evidence="7">The sequence shown here is derived from an EMBL/GenBank/DDBJ whole genome shotgun (WGS) entry which is preliminary data.</text>
</comment>
<feature type="transmembrane region" description="Helical" evidence="5">
    <location>
        <begin position="438"/>
        <end position="458"/>
    </location>
</feature>
<proteinExistence type="predicted"/>
<name>A0AAV5RA19_PICKL</name>
<protein>
    <submittedName>
        <fullName evidence="7">Amf1 protein</fullName>
    </submittedName>
</protein>
<feature type="transmembrane region" description="Helical" evidence="5">
    <location>
        <begin position="344"/>
        <end position="368"/>
    </location>
</feature>
<dbReference type="Pfam" id="PF07690">
    <property type="entry name" value="MFS_1"/>
    <property type="match status" value="1"/>
</dbReference>
<feature type="transmembrane region" description="Helical" evidence="5">
    <location>
        <begin position="177"/>
        <end position="197"/>
    </location>
</feature>
<comment type="subcellular location">
    <subcellularLocation>
        <location evidence="1">Membrane</location>
        <topology evidence="1">Multi-pass membrane protein</topology>
    </subcellularLocation>
</comment>
<feature type="transmembrane region" description="Helical" evidence="5">
    <location>
        <begin position="89"/>
        <end position="105"/>
    </location>
</feature>
<evidence type="ECO:0000256" key="1">
    <source>
        <dbReference type="ARBA" id="ARBA00004141"/>
    </source>
</evidence>
<evidence type="ECO:0000256" key="2">
    <source>
        <dbReference type="ARBA" id="ARBA00022692"/>
    </source>
</evidence>
<dbReference type="PANTHER" id="PTHR42718">
    <property type="entry name" value="MAJOR FACILITATOR SUPERFAMILY MULTIDRUG TRANSPORTER MFSC"/>
    <property type="match status" value="1"/>
</dbReference>
<feature type="transmembrane region" description="Helical" evidence="5">
    <location>
        <begin position="375"/>
        <end position="393"/>
    </location>
</feature>
<organism evidence="7 8">
    <name type="scientific">Pichia kluyveri</name>
    <name type="common">Yeast</name>
    <dbReference type="NCBI Taxonomy" id="36015"/>
    <lineage>
        <taxon>Eukaryota</taxon>
        <taxon>Fungi</taxon>
        <taxon>Dikarya</taxon>
        <taxon>Ascomycota</taxon>
        <taxon>Saccharomycotina</taxon>
        <taxon>Pichiomycetes</taxon>
        <taxon>Pichiales</taxon>
        <taxon>Pichiaceae</taxon>
        <taxon>Pichia</taxon>
    </lineage>
</organism>
<evidence type="ECO:0000313" key="8">
    <source>
        <dbReference type="Proteomes" id="UP001378960"/>
    </source>
</evidence>
<evidence type="ECO:0000313" key="7">
    <source>
        <dbReference type="EMBL" id="GMM48355.1"/>
    </source>
</evidence>
<feature type="transmembrane region" description="Helical" evidence="5">
    <location>
        <begin position="117"/>
        <end position="137"/>
    </location>
</feature>
<dbReference type="Proteomes" id="UP001378960">
    <property type="component" value="Unassembled WGS sequence"/>
</dbReference>
<dbReference type="GO" id="GO:0016020">
    <property type="term" value="C:membrane"/>
    <property type="evidence" value="ECO:0007669"/>
    <property type="project" value="UniProtKB-SubCell"/>
</dbReference>
<accession>A0AAV5RA19</accession>
<evidence type="ECO:0000256" key="5">
    <source>
        <dbReference type="SAM" id="Phobius"/>
    </source>
</evidence>
<sequence>MSVIDDSINDDNSIDNNNDDLLSKTSNDEAFLTPIPTFDEISTLHKLLFIFLIILTQLLTQASLSQTIIPYHYIAKSFNILNDMGEVSWMSASFSLTVGTFILISGRIGDLLGYKNIYMIAYLNLSIWSILAGISKYSNSIEFFDICRGMQGLSFALATPNSLALIGHYFPDGKEKIFSFAMFGAVAPGGFFIGALWDSIFALKSTWNWMFYIQGIVSLCILILAYFIIPKNIRTIYPKLTISMFDPIGSILGVGGLILFNFAFNQGPTVGWDKPYVYVLLIISVLLLISFIISQNYVQYPLIPKLNLKIIMTLITISAGWASFGIWLFYMIRFSLDILNQSCIIIAIQFAPAMIAGLLASISVGLLIHKIPTSLIILFSMICFLIGLILNALKPVTQIYWIQRFLSLIITPFAMDTSFPAGTILLSQSLPREHQGVAGSLIATVVNYSIAIGLGVAGTVEYYTVKHGANQLQGIRNALYTGIGFSGLGVIIGLIFNIYVYITWRNGQRNGEADEADEAEKV</sequence>
<feature type="transmembrane region" description="Helical" evidence="5">
    <location>
        <begin position="478"/>
        <end position="502"/>
    </location>
</feature>
<dbReference type="InterPro" id="IPR011701">
    <property type="entry name" value="MFS"/>
</dbReference>
<keyword evidence="4 5" id="KW-0472">Membrane</keyword>
<feature type="transmembrane region" description="Helical" evidence="5">
    <location>
        <begin position="405"/>
        <end position="426"/>
    </location>
</feature>
<feature type="transmembrane region" description="Helical" evidence="5">
    <location>
        <begin position="310"/>
        <end position="332"/>
    </location>
</feature>
<keyword evidence="3 5" id="KW-1133">Transmembrane helix</keyword>
<dbReference type="PANTHER" id="PTHR42718:SF1">
    <property type="entry name" value="LOW AFFINITY AMMONIUM TRANSPORTER"/>
    <property type="match status" value="1"/>
</dbReference>
<reference evidence="7 8" key="1">
    <citation type="journal article" date="2023" name="Elife">
        <title>Identification of key yeast species and microbe-microbe interactions impacting larval growth of Drosophila in the wild.</title>
        <authorList>
            <person name="Mure A."/>
            <person name="Sugiura Y."/>
            <person name="Maeda R."/>
            <person name="Honda K."/>
            <person name="Sakurai N."/>
            <person name="Takahashi Y."/>
            <person name="Watada M."/>
            <person name="Katoh T."/>
            <person name="Gotoh A."/>
            <person name="Gotoh Y."/>
            <person name="Taniguchi I."/>
            <person name="Nakamura K."/>
            <person name="Hayashi T."/>
            <person name="Katayama T."/>
            <person name="Uemura T."/>
            <person name="Hattori Y."/>
        </authorList>
    </citation>
    <scope>NUCLEOTIDE SEQUENCE [LARGE SCALE GENOMIC DNA]</scope>
    <source>
        <strain evidence="7 8">PK-24</strain>
    </source>
</reference>
<feature type="transmembrane region" description="Helical" evidence="5">
    <location>
        <begin position="47"/>
        <end position="69"/>
    </location>
</feature>
<dbReference type="CDD" id="cd17476">
    <property type="entry name" value="MFS_Amf1_MDR_like"/>
    <property type="match status" value="1"/>
</dbReference>
<dbReference type="EMBL" id="BTGB01000009">
    <property type="protein sequence ID" value="GMM48355.1"/>
    <property type="molecule type" value="Genomic_DNA"/>
</dbReference>
<feature type="transmembrane region" description="Helical" evidence="5">
    <location>
        <begin position="276"/>
        <end position="298"/>
    </location>
</feature>
<dbReference type="SUPFAM" id="SSF103473">
    <property type="entry name" value="MFS general substrate transporter"/>
    <property type="match status" value="1"/>
</dbReference>
<dbReference type="InterPro" id="IPR020846">
    <property type="entry name" value="MFS_dom"/>
</dbReference>
<feature type="transmembrane region" description="Helical" evidence="5">
    <location>
        <begin position="241"/>
        <end position="264"/>
    </location>
</feature>
<feature type="domain" description="Major facilitator superfamily (MFS) profile" evidence="6">
    <location>
        <begin position="49"/>
        <end position="505"/>
    </location>
</feature>
<dbReference type="PROSITE" id="PS50850">
    <property type="entry name" value="MFS"/>
    <property type="match status" value="1"/>
</dbReference>
<dbReference type="GO" id="GO:0022857">
    <property type="term" value="F:transmembrane transporter activity"/>
    <property type="evidence" value="ECO:0007669"/>
    <property type="project" value="InterPro"/>
</dbReference>
<keyword evidence="8" id="KW-1185">Reference proteome</keyword>
<keyword evidence="2 5" id="KW-0812">Transmembrane</keyword>
<feature type="transmembrane region" description="Helical" evidence="5">
    <location>
        <begin position="209"/>
        <end position="229"/>
    </location>
</feature>
<evidence type="ECO:0000259" key="6">
    <source>
        <dbReference type="PROSITE" id="PS50850"/>
    </source>
</evidence>
<evidence type="ECO:0000256" key="4">
    <source>
        <dbReference type="ARBA" id="ARBA00023136"/>
    </source>
</evidence>
<evidence type="ECO:0000256" key="3">
    <source>
        <dbReference type="ARBA" id="ARBA00022989"/>
    </source>
</evidence>
<dbReference type="Gene3D" id="1.20.1250.20">
    <property type="entry name" value="MFS general substrate transporter like domains"/>
    <property type="match status" value="2"/>
</dbReference>